<evidence type="ECO:0000313" key="2">
    <source>
        <dbReference type="Proteomes" id="UP001054252"/>
    </source>
</evidence>
<organism evidence="1 2">
    <name type="scientific">Rubroshorea leprosula</name>
    <dbReference type="NCBI Taxonomy" id="152421"/>
    <lineage>
        <taxon>Eukaryota</taxon>
        <taxon>Viridiplantae</taxon>
        <taxon>Streptophyta</taxon>
        <taxon>Embryophyta</taxon>
        <taxon>Tracheophyta</taxon>
        <taxon>Spermatophyta</taxon>
        <taxon>Magnoliopsida</taxon>
        <taxon>eudicotyledons</taxon>
        <taxon>Gunneridae</taxon>
        <taxon>Pentapetalae</taxon>
        <taxon>rosids</taxon>
        <taxon>malvids</taxon>
        <taxon>Malvales</taxon>
        <taxon>Dipterocarpaceae</taxon>
        <taxon>Rubroshorea</taxon>
    </lineage>
</organism>
<dbReference type="AlphaFoldDB" id="A0AAV5M642"/>
<keyword evidence="2" id="KW-1185">Reference proteome</keyword>
<comment type="caution">
    <text evidence="1">The sequence shown here is derived from an EMBL/GenBank/DDBJ whole genome shotgun (WGS) entry which is preliminary data.</text>
</comment>
<evidence type="ECO:0000313" key="1">
    <source>
        <dbReference type="EMBL" id="GKV45291.1"/>
    </source>
</evidence>
<name>A0AAV5M642_9ROSI</name>
<accession>A0AAV5M642</accession>
<reference evidence="1 2" key="1">
    <citation type="journal article" date="2021" name="Commun. Biol.">
        <title>The genome of Shorea leprosula (Dipterocarpaceae) highlights the ecological relevance of drought in aseasonal tropical rainforests.</title>
        <authorList>
            <person name="Ng K.K.S."/>
            <person name="Kobayashi M.J."/>
            <person name="Fawcett J.A."/>
            <person name="Hatakeyama M."/>
            <person name="Paape T."/>
            <person name="Ng C.H."/>
            <person name="Ang C.C."/>
            <person name="Tnah L.H."/>
            <person name="Lee C.T."/>
            <person name="Nishiyama T."/>
            <person name="Sese J."/>
            <person name="O'Brien M.J."/>
            <person name="Copetti D."/>
            <person name="Mohd Noor M.I."/>
            <person name="Ong R.C."/>
            <person name="Putra M."/>
            <person name="Sireger I.Z."/>
            <person name="Indrioko S."/>
            <person name="Kosugi Y."/>
            <person name="Izuno A."/>
            <person name="Isagi Y."/>
            <person name="Lee S.L."/>
            <person name="Shimizu K.K."/>
        </authorList>
    </citation>
    <scope>NUCLEOTIDE SEQUENCE [LARGE SCALE GENOMIC DNA]</scope>
    <source>
        <strain evidence="1">214</strain>
    </source>
</reference>
<proteinExistence type="predicted"/>
<sequence length="33" mass="3788">MCPVSPFVLQNLHCVYSQSIYPCYYLIESFVGS</sequence>
<gene>
    <name evidence="1" type="ORF">SLEP1_g52396</name>
</gene>
<dbReference type="Proteomes" id="UP001054252">
    <property type="component" value="Unassembled WGS sequence"/>
</dbReference>
<protein>
    <submittedName>
        <fullName evidence="1">Uncharacterized protein</fullName>
    </submittedName>
</protein>
<dbReference type="EMBL" id="BPVZ01000192">
    <property type="protein sequence ID" value="GKV45291.1"/>
    <property type="molecule type" value="Genomic_DNA"/>
</dbReference>